<reference evidence="4" key="2">
    <citation type="submission" date="2013-04" db="UniProtKB">
        <authorList>
            <consortium name="EnsemblPlants"/>
        </authorList>
    </citation>
    <scope>IDENTIFICATION</scope>
</reference>
<sequence length="616" mass="65076">MSSMSDSGTGGRGGVELMVKQFHLKVLDAVLAVRGPRPLQPAASASFTRRDRGVHPPPPPPGAPPPTGGGQVDIHHERLPPRRRRPPPLPPPPPTTPPPRPPPPPPPPPPTPPPPPGGGAGGGGGAGAGGAARGGYPLGPRRWRGSSGGGWGGGAAPARGEPLVVDIHLAPAGGGGAAGGDVGERWTVACEPWPDAAAAAAGEGIPGNRAYKRCITMLRSVYATLRFLPAYRVFRLLCANQSYNYEMVHRVRSFAAPLSRDEEAAMRSYSFVPVETQHGRLVVSVQYLPSLAAFNLEISSLSPSMLIPDYVGSPAAEPMRAFPASLTEAAGSSFPLFNQPQRPHSWAPAALWAQAPAQQASFSPPQLLDASPTPSPPNFPSGYLQHRPKVGSAPVSIPQIGDRRNPFHRPITFPPPSPRRLGESGTGSAQQSPSENSRSLGRGDGLRMMDPYASLSPGHKGKDSKDESGRFSALSCDSPRRDDLDDADYPFAVDDVDTPTSQPGSSDGKEARDQASSSSHRSQDAAVGSLVHLLKTARPLRNPNSPSQVRLSNEAASTVESNEAASTSSIVSRRKSDALEKLQSFKEIKERLMSRSRAKQQESPEKPKQQEPPEKP</sequence>
<dbReference type="GO" id="GO:1990316">
    <property type="term" value="C:Atg1/ULK1 kinase complex"/>
    <property type="evidence" value="ECO:0007669"/>
    <property type="project" value="InterPro"/>
</dbReference>
<dbReference type="Pfam" id="PF10033">
    <property type="entry name" value="ATG13"/>
    <property type="match status" value="1"/>
</dbReference>
<dbReference type="Proteomes" id="UP000006038">
    <property type="component" value="Chromosome 4"/>
</dbReference>
<organism evidence="4">
    <name type="scientific">Oryza brachyantha</name>
    <name type="common">malo sina</name>
    <dbReference type="NCBI Taxonomy" id="4533"/>
    <lineage>
        <taxon>Eukaryota</taxon>
        <taxon>Viridiplantae</taxon>
        <taxon>Streptophyta</taxon>
        <taxon>Embryophyta</taxon>
        <taxon>Tracheophyta</taxon>
        <taxon>Spermatophyta</taxon>
        <taxon>Magnoliopsida</taxon>
        <taxon>Liliopsida</taxon>
        <taxon>Poales</taxon>
        <taxon>Poaceae</taxon>
        <taxon>BOP clade</taxon>
        <taxon>Oryzoideae</taxon>
        <taxon>Oryzeae</taxon>
        <taxon>Oryzinae</taxon>
        <taxon>Oryza</taxon>
    </lineage>
</organism>
<dbReference type="GO" id="GO:0000423">
    <property type="term" value="P:mitophagy"/>
    <property type="evidence" value="ECO:0007669"/>
    <property type="project" value="TreeGrafter"/>
</dbReference>
<dbReference type="GO" id="GO:0034497">
    <property type="term" value="P:protein localization to phagophore assembly site"/>
    <property type="evidence" value="ECO:0007669"/>
    <property type="project" value="TreeGrafter"/>
</dbReference>
<name>J3LZY9_ORYBR</name>
<dbReference type="AlphaFoldDB" id="J3LZY9"/>
<dbReference type="InterPro" id="IPR036570">
    <property type="entry name" value="HORMA_dom_sf"/>
</dbReference>
<dbReference type="SUPFAM" id="SSF101447">
    <property type="entry name" value="Formin homology 2 domain (FH2 domain)"/>
    <property type="match status" value="1"/>
</dbReference>
<dbReference type="GO" id="GO:0034727">
    <property type="term" value="P:piecemeal microautophagy of the nucleus"/>
    <property type="evidence" value="ECO:0007669"/>
    <property type="project" value="TreeGrafter"/>
</dbReference>
<dbReference type="GO" id="GO:0000407">
    <property type="term" value="C:phagophore assembly site"/>
    <property type="evidence" value="ECO:0007669"/>
    <property type="project" value="TreeGrafter"/>
</dbReference>
<feature type="domain" description="Autophagy-related protein 13 N-terminal" evidence="3">
    <location>
        <begin position="184"/>
        <end position="289"/>
    </location>
</feature>
<dbReference type="STRING" id="4533.J3LZY9"/>
<keyword evidence="1" id="KW-0072">Autophagy</keyword>
<evidence type="ECO:0000313" key="4">
    <source>
        <dbReference type="EnsemblPlants" id="OB04G27140.1"/>
    </source>
</evidence>
<dbReference type="OMA" id="RMMDPYA"/>
<evidence type="ECO:0000313" key="5">
    <source>
        <dbReference type="Proteomes" id="UP000006038"/>
    </source>
</evidence>
<feature type="compositionally biased region" description="Pro residues" evidence="2">
    <location>
        <begin position="87"/>
        <end position="117"/>
    </location>
</feature>
<dbReference type="eggNOG" id="KOG4573">
    <property type="taxonomic scope" value="Eukaryota"/>
</dbReference>
<feature type="compositionally biased region" description="Basic and acidic residues" evidence="2">
    <location>
        <begin position="460"/>
        <end position="469"/>
    </location>
</feature>
<feature type="compositionally biased region" description="Polar residues" evidence="2">
    <location>
        <begin position="542"/>
        <end position="571"/>
    </location>
</feature>
<feature type="compositionally biased region" description="Basic and acidic residues" evidence="2">
    <location>
        <begin position="574"/>
        <end position="616"/>
    </location>
</feature>
<dbReference type="InterPro" id="IPR018731">
    <property type="entry name" value="Atg13_N"/>
</dbReference>
<dbReference type="HOGENOM" id="CLU_030687_0_0_1"/>
<feature type="compositionally biased region" description="Pro residues" evidence="2">
    <location>
        <begin position="55"/>
        <end position="67"/>
    </location>
</feature>
<dbReference type="InterPro" id="IPR040182">
    <property type="entry name" value="ATG13"/>
</dbReference>
<dbReference type="Gene3D" id="3.30.900.10">
    <property type="entry name" value="HORMA domain"/>
    <property type="match status" value="1"/>
</dbReference>
<feature type="region of interest" description="Disordered" evidence="2">
    <location>
        <begin position="361"/>
        <end position="616"/>
    </location>
</feature>
<evidence type="ECO:0000256" key="1">
    <source>
        <dbReference type="ARBA" id="ARBA00023006"/>
    </source>
</evidence>
<feature type="compositionally biased region" description="Gly residues" evidence="2">
    <location>
        <begin position="146"/>
        <end position="155"/>
    </location>
</feature>
<dbReference type="EnsemblPlants" id="OB04G27140.1">
    <property type="protein sequence ID" value="OB04G27140.1"/>
    <property type="gene ID" value="OB04G27140"/>
</dbReference>
<proteinExistence type="predicted"/>
<feature type="compositionally biased region" description="Gly residues" evidence="2">
    <location>
        <begin position="118"/>
        <end position="137"/>
    </location>
</feature>
<dbReference type="GO" id="GO:0005829">
    <property type="term" value="C:cytosol"/>
    <property type="evidence" value="ECO:0007669"/>
    <property type="project" value="TreeGrafter"/>
</dbReference>
<evidence type="ECO:0000259" key="3">
    <source>
        <dbReference type="Pfam" id="PF10033"/>
    </source>
</evidence>
<feature type="region of interest" description="Disordered" evidence="2">
    <location>
        <begin position="36"/>
        <end position="155"/>
    </location>
</feature>
<evidence type="ECO:0000256" key="2">
    <source>
        <dbReference type="SAM" id="MobiDB-lite"/>
    </source>
</evidence>
<keyword evidence="5" id="KW-1185">Reference proteome</keyword>
<dbReference type="Gramene" id="OB04G27140.1">
    <property type="protein sequence ID" value="OB04G27140.1"/>
    <property type="gene ID" value="OB04G27140"/>
</dbReference>
<dbReference type="PANTHER" id="PTHR13430:SF4">
    <property type="entry name" value="AUTOPHAGY-RELATED PROTEIN 13"/>
    <property type="match status" value="1"/>
</dbReference>
<dbReference type="PANTHER" id="PTHR13430">
    <property type="match status" value="1"/>
</dbReference>
<protein>
    <recommendedName>
        <fullName evidence="3">Autophagy-related protein 13 N-terminal domain-containing protein</fullName>
    </recommendedName>
</protein>
<reference evidence="4" key="1">
    <citation type="journal article" date="2013" name="Nat. Commun.">
        <title>Whole-genome sequencing of Oryza brachyantha reveals mechanisms underlying Oryza genome evolution.</title>
        <authorList>
            <person name="Chen J."/>
            <person name="Huang Q."/>
            <person name="Gao D."/>
            <person name="Wang J."/>
            <person name="Lang Y."/>
            <person name="Liu T."/>
            <person name="Li B."/>
            <person name="Bai Z."/>
            <person name="Luis Goicoechea J."/>
            <person name="Liang C."/>
            <person name="Chen C."/>
            <person name="Zhang W."/>
            <person name="Sun S."/>
            <person name="Liao Y."/>
            <person name="Zhang X."/>
            <person name="Yang L."/>
            <person name="Song C."/>
            <person name="Wang M."/>
            <person name="Shi J."/>
            <person name="Liu G."/>
            <person name="Liu J."/>
            <person name="Zhou H."/>
            <person name="Zhou W."/>
            <person name="Yu Q."/>
            <person name="An N."/>
            <person name="Chen Y."/>
            <person name="Cai Q."/>
            <person name="Wang B."/>
            <person name="Liu B."/>
            <person name="Min J."/>
            <person name="Huang Y."/>
            <person name="Wu H."/>
            <person name="Li Z."/>
            <person name="Zhang Y."/>
            <person name="Yin Y."/>
            <person name="Song W."/>
            <person name="Jiang J."/>
            <person name="Jackson S.A."/>
            <person name="Wing R.A."/>
            <person name="Wang J."/>
            <person name="Chen M."/>
        </authorList>
    </citation>
    <scope>NUCLEOTIDE SEQUENCE [LARGE SCALE GENOMIC DNA]</scope>
    <source>
        <strain evidence="4">cv. IRGC 101232</strain>
    </source>
</reference>
<feature type="compositionally biased region" description="Polar residues" evidence="2">
    <location>
        <begin position="426"/>
        <end position="439"/>
    </location>
</feature>
<accession>J3LZY9</accession>